<evidence type="ECO:0000313" key="1">
    <source>
        <dbReference type="EMBL" id="OGI87325.1"/>
    </source>
</evidence>
<comment type="caution">
    <text evidence="1">The sequence shown here is derived from an EMBL/GenBank/DDBJ whole genome shotgun (WGS) entry which is preliminary data.</text>
</comment>
<dbReference type="AlphaFoldDB" id="A0A1F6X022"/>
<organism evidence="1 2">
    <name type="scientific">Candidatus Nomurabacteria bacterium RIFCSPLOWO2_01_FULL_36_16</name>
    <dbReference type="NCBI Taxonomy" id="1801767"/>
    <lineage>
        <taxon>Bacteria</taxon>
        <taxon>Candidatus Nomuraibacteriota</taxon>
    </lineage>
</organism>
<reference evidence="1 2" key="1">
    <citation type="journal article" date="2016" name="Nat. Commun.">
        <title>Thousands of microbial genomes shed light on interconnected biogeochemical processes in an aquifer system.</title>
        <authorList>
            <person name="Anantharaman K."/>
            <person name="Brown C.T."/>
            <person name="Hug L.A."/>
            <person name="Sharon I."/>
            <person name="Castelle C.J."/>
            <person name="Probst A.J."/>
            <person name="Thomas B.C."/>
            <person name="Singh A."/>
            <person name="Wilkins M.J."/>
            <person name="Karaoz U."/>
            <person name="Brodie E.L."/>
            <person name="Williams K.H."/>
            <person name="Hubbard S.S."/>
            <person name="Banfield J.F."/>
        </authorList>
    </citation>
    <scope>NUCLEOTIDE SEQUENCE [LARGE SCALE GENOMIC DNA]</scope>
</reference>
<dbReference type="Gene3D" id="3.30.160.250">
    <property type="match status" value="1"/>
</dbReference>
<proteinExistence type="predicted"/>
<sequence>MLNERKYTIETEQETDGRWIAEVIEIPGVLAYGDTQEQAQANVEALTFRIIAEEIEENTSNKVFGFSNIAFSLS</sequence>
<name>A0A1F6X022_9BACT</name>
<accession>A0A1F6X022</accession>
<dbReference type="InterPro" id="IPR035069">
    <property type="entry name" value="TTHA1013/TTHA0281-like"/>
</dbReference>
<protein>
    <recommendedName>
        <fullName evidence="3">HicB-like antitoxin of toxin-antitoxin system domain-containing protein</fullName>
    </recommendedName>
</protein>
<evidence type="ECO:0008006" key="3">
    <source>
        <dbReference type="Google" id="ProtNLM"/>
    </source>
</evidence>
<dbReference type="SUPFAM" id="SSF143100">
    <property type="entry name" value="TTHA1013/TTHA0281-like"/>
    <property type="match status" value="1"/>
</dbReference>
<evidence type="ECO:0000313" key="2">
    <source>
        <dbReference type="Proteomes" id="UP000177001"/>
    </source>
</evidence>
<gene>
    <name evidence="1" type="ORF">A3A91_02415</name>
</gene>
<dbReference type="EMBL" id="MFUR01000003">
    <property type="protein sequence ID" value="OGI87325.1"/>
    <property type="molecule type" value="Genomic_DNA"/>
</dbReference>
<dbReference type="Proteomes" id="UP000177001">
    <property type="component" value="Unassembled WGS sequence"/>
</dbReference>